<comment type="similarity">
    <text evidence="3">Belongs to the class-III pyridoxal-phosphate-dependent aminotransferase family.</text>
</comment>
<dbReference type="InterPro" id="IPR015424">
    <property type="entry name" value="PyrdxlP-dep_Trfase"/>
</dbReference>
<evidence type="ECO:0000313" key="5">
    <source>
        <dbReference type="EMBL" id="SUE39682.1"/>
    </source>
</evidence>
<accession>A0A1S8D3B3</accession>
<dbReference type="Gene3D" id="3.90.1150.10">
    <property type="entry name" value="Aspartate Aminotransferase, domain 1"/>
    <property type="match status" value="1"/>
</dbReference>
<dbReference type="GeneID" id="99632497"/>
<dbReference type="Pfam" id="PF00202">
    <property type="entry name" value="Aminotran_3"/>
    <property type="match status" value="1"/>
</dbReference>
<proteinExistence type="inferred from homology"/>
<dbReference type="InterPro" id="IPR005814">
    <property type="entry name" value="Aminotrans_3"/>
</dbReference>
<dbReference type="InterPro" id="IPR015422">
    <property type="entry name" value="PyrdxlP-dep_Trfase_small"/>
</dbReference>
<dbReference type="GO" id="GO:0008483">
    <property type="term" value="F:transaminase activity"/>
    <property type="evidence" value="ECO:0007669"/>
    <property type="project" value="InterPro"/>
</dbReference>
<dbReference type="OrthoDB" id="9801052at2"/>
<evidence type="ECO:0000313" key="6">
    <source>
        <dbReference type="Proteomes" id="UP000054844"/>
    </source>
</evidence>
<protein>
    <submittedName>
        <fullName evidence="4">Glutamate-1-semialdehyde 2,1-aminomutase</fullName>
        <ecNumber evidence="5">5.4.3.8</ecNumber>
    </submittedName>
</protein>
<keyword evidence="2 3" id="KW-0663">Pyridoxal phosphate</keyword>
<dbReference type="GO" id="GO:0030170">
    <property type="term" value="F:pyridoxal phosphate binding"/>
    <property type="evidence" value="ECO:0007669"/>
    <property type="project" value="InterPro"/>
</dbReference>
<dbReference type="InterPro" id="IPR015421">
    <property type="entry name" value="PyrdxlP-dep_Trfase_major"/>
</dbReference>
<evidence type="ECO:0000256" key="1">
    <source>
        <dbReference type="ARBA" id="ARBA00001933"/>
    </source>
</evidence>
<dbReference type="Gene3D" id="3.40.640.10">
    <property type="entry name" value="Type I PLP-dependent aspartate aminotransferase-like (Major domain)"/>
    <property type="match status" value="1"/>
</dbReference>
<reference evidence="4 6" key="1">
    <citation type="submission" date="2016-12" db="EMBL/GenBank/DDBJ databases">
        <title>Draft genome sequence of Roseomonas mucosa strain AU37, isolated from a peripheral intravenous catheter.</title>
        <authorList>
            <person name="Choudhury M.A."/>
            <person name="Sidjabat H.E."/>
            <person name="Wailan A.M."/>
            <person name="Zhang L."/>
            <person name="Marsh N.M."/>
            <person name="Rickard C.M."/>
            <person name="Davies M."/>
            <person name="Mcmillan D.J."/>
        </authorList>
    </citation>
    <scope>NUCLEOTIDE SEQUENCE [LARGE SCALE GENOMIC DNA]</scope>
    <source>
        <strain evidence="4 6">SAVE376</strain>
    </source>
</reference>
<dbReference type="EMBL" id="LLWF02000064">
    <property type="protein sequence ID" value="ONH82224.1"/>
    <property type="molecule type" value="Genomic_DNA"/>
</dbReference>
<dbReference type="Proteomes" id="UP000254919">
    <property type="component" value="Unassembled WGS sequence"/>
</dbReference>
<dbReference type="EMBL" id="UGVN01000001">
    <property type="protein sequence ID" value="SUE39682.1"/>
    <property type="molecule type" value="Genomic_DNA"/>
</dbReference>
<dbReference type="PANTHER" id="PTHR43713:SF3">
    <property type="entry name" value="GLUTAMATE-1-SEMIALDEHYDE 2,1-AMINOMUTASE 1, CHLOROPLASTIC-RELATED"/>
    <property type="match status" value="1"/>
</dbReference>
<dbReference type="GO" id="GO:0042286">
    <property type="term" value="F:glutamate-1-semialdehyde 2,1-aminomutase activity"/>
    <property type="evidence" value="ECO:0007669"/>
    <property type="project" value="UniProtKB-EC"/>
</dbReference>
<dbReference type="NCBIfam" id="NF004856">
    <property type="entry name" value="PRK06209.1"/>
    <property type="match status" value="1"/>
</dbReference>
<dbReference type="EC" id="5.4.3.8" evidence="5"/>
<evidence type="ECO:0000256" key="2">
    <source>
        <dbReference type="ARBA" id="ARBA00022898"/>
    </source>
</evidence>
<evidence type="ECO:0000256" key="3">
    <source>
        <dbReference type="RuleBase" id="RU003560"/>
    </source>
</evidence>
<dbReference type="PANTHER" id="PTHR43713">
    <property type="entry name" value="GLUTAMATE-1-SEMIALDEHYDE 2,1-AMINOMUTASE"/>
    <property type="match status" value="1"/>
</dbReference>
<dbReference type="Proteomes" id="UP000054844">
    <property type="component" value="Unassembled WGS sequence"/>
</dbReference>
<dbReference type="STRING" id="207340.APZ41_015690"/>
<dbReference type="AlphaFoldDB" id="A0A1S8D3B3"/>
<keyword evidence="6" id="KW-1185">Reference proteome</keyword>
<sequence>MPYPESRRLQARAHAVIPGGAHTYAKGDDQFPELAPGFIERGEGCHVWDADGNEYIEYSPGLRSVGLGHGHPAVLAAVREALSLGTNFCRPHRLEVECAEAFLSMVPAAEMVKFTKDGSTAVSAAVKIARAATKRDMIAFCADHPFFSYDDWFIGTTAMDAGIPPENVSLSLRFPYGDIEALRALFAAHPGRIAGVLMESCKYADAPPGYLPAVQALCQENGALFILDEMINGFRLANGGGQEYYGLDPDLSTFGKALANGFAISALAGKRRYMELGGLQHQGERVFLLSTTHGGETHALAAAIATMRVYREEPVVETMQRQGDRLAAALRERTAALGLAEHVPIEGRGSNLVFGTRDAEGHASQHFRALLMQELIRRGVIGPSLVISYAHDDDAIDRTIEAFEGALPVYARALREGVGKYLVGPPTQIVYRRYNHHG</sequence>
<organism evidence="4 6">
    <name type="scientific">Roseomonas mucosa</name>
    <dbReference type="NCBI Taxonomy" id="207340"/>
    <lineage>
        <taxon>Bacteria</taxon>
        <taxon>Pseudomonadati</taxon>
        <taxon>Pseudomonadota</taxon>
        <taxon>Alphaproteobacteria</taxon>
        <taxon>Acetobacterales</taxon>
        <taxon>Roseomonadaceae</taxon>
        <taxon>Roseomonas</taxon>
    </lineage>
</organism>
<comment type="cofactor">
    <cofactor evidence="1">
        <name>pyridoxal 5'-phosphate</name>
        <dbReference type="ChEBI" id="CHEBI:597326"/>
    </cofactor>
</comment>
<keyword evidence="5" id="KW-0413">Isomerase</keyword>
<evidence type="ECO:0000313" key="4">
    <source>
        <dbReference type="EMBL" id="ONH82224.1"/>
    </source>
</evidence>
<dbReference type="RefSeq" id="WP_019460994.1">
    <property type="nucleotide sequence ID" value="NZ_AP031462.1"/>
</dbReference>
<reference evidence="5 7" key="2">
    <citation type="submission" date="2018-06" db="EMBL/GenBank/DDBJ databases">
        <authorList>
            <consortium name="Pathogen Informatics"/>
            <person name="Doyle S."/>
        </authorList>
    </citation>
    <scope>NUCLEOTIDE SEQUENCE [LARGE SCALE GENOMIC DNA]</scope>
    <source>
        <strain evidence="5 7">NCTC13291</strain>
    </source>
</reference>
<gene>
    <name evidence="5" type="primary">hemL_1</name>
    <name evidence="4" type="ORF">APZ41_015690</name>
    <name evidence="5" type="ORF">NCTC13291_01448</name>
</gene>
<dbReference type="SUPFAM" id="SSF53383">
    <property type="entry name" value="PLP-dependent transferases"/>
    <property type="match status" value="1"/>
</dbReference>
<name>A0A1S8D3B3_9PROT</name>
<evidence type="ECO:0000313" key="7">
    <source>
        <dbReference type="Proteomes" id="UP000254919"/>
    </source>
</evidence>